<evidence type="ECO:0000313" key="2">
    <source>
        <dbReference type="EMBL" id="PKK79843.1"/>
    </source>
</evidence>
<dbReference type="VEuPathDB" id="FungiDB:RhiirFUN_002352"/>
<name>A0A2N1P194_9GLOM</name>
<dbReference type="EMBL" id="LLXL01000030">
    <property type="protein sequence ID" value="PKK79843.1"/>
    <property type="molecule type" value="Genomic_DNA"/>
</dbReference>
<proteinExistence type="predicted"/>
<dbReference type="Proteomes" id="UP000233469">
    <property type="component" value="Unassembled WGS sequence"/>
</dbReference>
<accession>A0A2N1P194</accession>
<organism evidence="2 3">
    <name type="scientific">Rhizophagus irregularis</name>
    <dbReference type="NCBI Taxonomy" id="588596"/>
    <lineage>
        <taxon>Eukaryota</taxon>
        <taxon>Fungi</taxon>
        <taxon>Fungi incertae sedis</taxon>
        <taxon>Mucoromycota</taxon>
        <taxon>Glomeromycotina</taxon>
        <taxon>Glomeromycetes</taxon>
        <taxon>Glomerales</taxon>
        <taxon>Glomeraceae</taxon>
        <taxon>Rhizophagus</taxon>
    </lineage>
</organism>
<dbReference type="VEuPathDB" id="FungiDB:FUN_002290"/>
<reference evidence="2 3" key="1">
    <citation type="submission" date="2016-04" db="EMBL/GenBank/DDBJ databases">
        <title>Genome analyses suggest a sexual origin of heterokaryosis in a supposedly ancient asexual fungus.</title>
        <authorList>
            <person name="Ropars J."/>
            <person name="Sedzielewska K."/>
            <person name="Noel J."/>
            <person name="Charron P."/>
            <person name="Farinelli L."/>
            <person name="Marton T."/>
            <person name="Kruger M."/>
            <person name="Pelin A."/>
            <person name="Brachmann A."/>
            <person name="Corradi N."/>
        </authorList>
    </citation>
    <scope>NUCLEOTIDE SEQUENCE [LARGE SCALE GENOMIC DNA]</scope>
    <source>
        <strain evidence="2 3">C2</strain>
    </source>
</reference>
<keyword evidence="1" id="KW-0472">Membrane</keyword>
<feature type="transmembrane region" description="Helical" evidence="1">
    <location>
        <begin position="12"/>
        <end position="34"/>
    </location>
</feature>
<keyword evidence="1" id="KW-1133">Transmembrane helix</keyword>
<keyword evidence="1" id="KW-0812">Transmembrane</keyword>
<dbReference type="AlphaFoldDB" id="A0A2N1P194"/>
<protein>
    <submittedName>
        <fullName evidence="2">Uncharacterized protein</fullName>
    </submittedName>
</protein>
<evidence type="ECO:0000313" key="3">
    <source>
        <dbReference type="Proteomes" id="UP000233469"/>
    </source>
</evidence>
<reference evidence="2 3" key="2">
    <citation type="submission" date="2017-10" db="EMBL/GenBank/DDBJ databases">
        <title>Extensive intraspecific genome diversity in a model arbuscular mycorrhizal fungus.</title>
        <authorList>
            <person name="Chen E.C.H."/>
            <person name="Morin E."/>
            <person name="Baudet D."/>
            <person name="Noel J."/>
            <person name="Ndikumana S."/>
            <person name="Charron P."/>
            <person name="St-Onge C."/>
            <person name="Giorgi J."/>
            <person name="Grigoriev I.V."/>
            <person name="Roux C."/>
            <person name="Martin F.M."/>
            <person name="Corradi N."/>
        </authorList>
    </citation>
    <scope>NUCLEOTIDE SEQUENCE [LARGE SCALE GENOMIC DNA]</scope>
    <source>
        <strain evidence="2 3">C2</strain>
    </source>
</reference>
<evidence type="ECO:0000256" key="1">
    <source>
        <dbReference type="SAM" id="Phobius"/>
    </source>
</evidence>
<comment type="caution">
    <text evidence="2">The sequence shown here is derived from an EMBL/GenBank/DDBJ whole genome shotgun (WGS) entry which is preliminary data.</text>
</comment>
<gene>
    <name evidence="2" type="ORF">RhiirC2_860267</name>
</gene>
<sequence length="100" mass="12214">MEKEIKKELRFYMFFIYLTYAVQSFFMVMAFFYFSLITITLTFEPDLGKEYEYLNDLSLDINNGEEEKDEKAFETLNRYWKTIKTIFYNGVILQILDFIE</sequence>